<organism evidence="8 9">
    <name type="scientific">Paenibacillus montaniterrae</name>
    <dbReference type="NCBI Taxonomy" id="429341"/>
    <lineage>
        <taxon>Bacteria</taxon>
        <taxon>Bacillati</taxon>
        <taxon>Bacillota</taxon>
        <taxon>Bacilli</taxon>
        <taxon>Bacillales</taxon>
        <taxon>Paenibacillaceae</taxon>
        <taxon>Paenibacillus</taxon>
    </lineage>
</organism>
<dbReference type="GO" id="GO:0032259">
    <property type="term" value="P:methylation"/>
    <property type="evidence" value="ECO:0007669"/>
    <property type="project" value="UniProtKB-KW"/>
</dbReference>
<feature type="domain" description="Methyltransferase small" evidence="6">
    <location>
        <begin position="118"/>
        <end position="219"/>
    </location>
</feature>
<dbReference type="InterPro" id="IPR004556">
    <property type="entry name" value="HemK-like"/>
</dbReference>
<evidence type="ECO:0000256" key="1">
    <source>
        <dbReference type="ARBA" id="ARBA00022603"/>
    </source>
</evidence>
<keyword evidence="2 5" id="KW-0808">Transferase</keyword>
<dbReference type="InterPro" id="IPR029063">
    <property type="entry name" value="SAM-dependent_MTases_sf"/>
</dbReference>
<dbReference type="AlphaFoldDB" id="A0A919YXI5"/>
<dbReference type="Gene3D" id="3.40.50.150">
    <property type="entry name" value="Vaccinia Virus protein VP39"/>
    <property type="match status" value="1"/>
</dbReference>
<dbReference type="EMBL" id="BOSE01000012">
    <property type="protein sequence ID" value="GIP19031.1"/>
    <property type="molecule type" value="Genomic_DNA"/>
</dbReference>
<reference evidence="8" key="1">
    <citation type="submission" date="2021-03" db="EMBL/GenBank/DDBJ databases">
        <title>Antimicrobial resistance genes in bacteria isolated from Japanese honey, and their potential for conferring macrolide and lincosamide resistance in the American foulbrood pathogen Paenibacillus larvae.</title>
        <authorList>
            <person name="Okamoto M."/>
            <person name="Kumagai M."/>
            <person name="Kanamori H."/>
            <person name="Takamatsu D."/>
        </authorList>
    </citation>
    <scope>NUCLEOTIDE SEQUENCE</scope>
    <source>
        <strain evidence="8">J40TS1</strain>
    </source>
</reference>
<comment type="caution">
    <text evidence="5">Lacks conserved residue(s) required for the propagation of feature annotation.</text>
</comment>
<sequence>MLEKTLAASLTGGYTVRQQLELATSYLTQLEVDEARENAELLMLHVLKLDRAQLLLRWQEIFPSDYLEEWVELLTRKGRGEPLQYMTGEAWFYGRAFAVTPDVLIPRPETELLVEAVLQRIRQHWPQETLTILDVGTGSGAISITLQLEQPKSHVIASDLSSAALAQAQRNAERYQVSSTIEWVEGDLLKPFCLDGERLQHNGRGIDILVSNPPYIPQADMAGLQREVQQYEPHLALVGGADGLDPYRAMLSSLQLLSEQPRIVAFELGIHQPAIVAGWLREMGAWDEVDIITDYAGIDRHILAIKKV</sequence>
<name>A0A919YXI5_9BACL</name>
<dbReference type="Pfam" id="PF17827">
    <property type="entry name" value="PrmC_N"/>
    <property type="match status" value="1"/>
</dbReference>
<comment type="function">
    <text evidence="5">Methylates the class 1 translation termination release factors RF1/PrfA and RF2/PrfB on the glutamine residue of the universally conserved GGQ motif.</text>
</comment>
<feature type="binding site" evidence="5">
    <location>
        <position position="212"/>
    </location>
    <ligand>
        <name>S-adenosyl-L-methionine</name>
        <dbReference type="ChEBI" id="CHEBI:59789"/>
    </ligand>
</feature>
<dbReference type="InterPro" id="IPR050320">
    <property type="entry name" value="N5-glutamine_MTase"/>
</dbReference>
<accession>A0A919YXI5</accession>
<evidence type="ECO:0000259" key="7">
    <source>
        <dbReference type="Pfam" id="PF17827"/>
    </source>
</evidence>
<dbReference type="NCBIfam" id="TIGR00536">
    <property type="entry name" value="hemK_fam"/>
    <property type="match status" value="1"/>
</dbReference>
<keyword evidence="9" id="KW-1185">Reference proteome</keyword>
<evidence type="ECO:0000313" key="9">
    <source>
        <dbReference type="Proteomes" id="UP000683139"/>
    </source>
</evidence>
<evidence type="ECO:0000256" key="4">
    <source>
        <dbReference type="ARBA" id="ARBA00048391"/>
    </source>
</evidence>
<dbReference type="RefSeq" id="WP_213519691.1">
    <property type="nucleotide sequence ID" value="NZ_BOSE01000012.1"/>
</dbReference>
<dbReference type="InterPro" id="IPR019874">
    <property type="entry name" value="RF_methyltr_PrmC"/>
</dbReference>
<dbReference type="InterPro" id="IPR007848">
    <property type="entry name" value="Small_mtfrase_dom"/>
</dbReference>
<evidence type="ECO:0000256" key="3">
    <source>
        <dbReference type="ARBA" id="ARBA00022691"/>
    </source>
</evidence>
<dbReference type="EC" id="2.1.1.297" evidence="5"/>
<dbReference type="Pfam" id="PF05175">
    <property type="entry name" value="MTS"/>
    <property type="match status" value="1"/>
</dbReference>
<dbReference type="CDD" id="cd02440">
    <property type="entry name" value="AdoMet_MTases"/>
    <property type="match status" value="1"/>
</dbReference>
<feature type="binding site" evidence="5">
    <location>
        <begin position="136"/>
        <end position="140"/>
    </location>
    <ligand>
        <name>S-adenosyl-L-methionine</name>
        <dbReference type="ChEBI" id="CHEBI:59789"/>
    </ligand>
</feature>
<dbReference type="InterPro" id="IPR002052">
    <property type="entry name" value="DNA_methylase_N6_adenine_CS"/>
</dbReference>
<dbReference type="GO" id="GO:0102559">
    <property type="term" value="F:peptide chain release factor N(5)-glutamine methyltransferase activity"/>
    <property type="evidence" value="ECO:0007669"/>
    <property type="project" value="UniProtKB-EC"/>
</dbReference>
<protein>
    <recommendedName>
        <fullName evidence="5">Release factor glutamine methyltransferase</fullName>
        <shortName evidence="5">RF MTase</shortName>
        <ecNumber evidence="5">2.1.1.297</ecNumber>
    </recommendedName>
    <alternativeName>
        <fullName evidence="5">N5-glutamine methyltransferase PrmC</fullName>
    </alternativeName>
    <alternativeName>
        <fullName evidence="5">Protein-(glutamine-N5) MTase PrmC</fullName>
    </alternativeName>
    <alternativeName>
        <fullName evidence="5">Protein-glutamine N-methyltransferase PrmC</fullName>
    </alternativeName>
</protein>
<evidence type="ECO:0000259" key="6">
    <source>
        <dbReference type="Pfam" id="PF05175"/>
    </source>
</evidence>
<feature type="domain" description="Release factor glutamine methyltransferase N-terminal" evidence="7">
    <location>
        <begin position="20"/>
        <end position="88"/>
    </location>
</feature>
<proteinExistence type="inferred from homology"/>
<keyword evidence="3 5" id="KW-0949">S-adenosyl-L-methionine</keyword>
<dbReference type="PROSITE" id="PS00092">
    <property type="entry name" value="N6_MTASE"/>
    <property type="match status" value="1"/>
</dbReference>
<evidence type="ECO:0000256" key="5">
    <source>
        <dbReference type="HAMAP-Rule" id="MF_02126"/>
    </source>
</evidence>
<evidence type="ECO:0000256" key="2">
    <source>
        <dbReference type="ARBA" id="ARBA00022679"/>
    </source>
</evidence>
<feature type="binding site" evidence="5">
    <location>
        <position position="159"/>
    </location>
    <ligand>
        <name>S-adenosyl-L-methionine</name>
        <dbReference type="ChEBI" id="CHEBI:59789"/>
    </ligand>
</feature>
<dbReference type="Gene3D" id="1.10.8.10">
    <property type="entry name" value="DNA helicase RuvA subunit, C-terminal domain"/>
    <property type="match status" value="1"/>
</dbReference>
<dbReference type="SUPFAM" id="SSF53335">
    <property type="entry name" value="S-adenosyl-L-methionine-dependent methyltransferases"/>
    <property type="match status" value="1"/>
</dbReference>
<comment type="catalytic activity">
    <reaction evidence="4 5">
        <text>L-glutaminyl-[peptide chain release factor] + S-adenosyl-L-methionine = N(5)-methyl-L-glutaminyl-[peptide chain release factor] + S-adenosyl-L-homocysteine + H(+)</text>
        <dbReference type="Rhea" id="RHEA:42896"/>
        <dbReference type="Rhea" id="RHEA-COMP:10271"/>
        <dbReference type="Rhea" id="RHEA-COMP:10272"/>
        <dbReference type="ChEBI" id="CHEBI:15378"/>
        <dbReference type="ChEBI" id="CHEBI:30011"/>
        <dbReference type="ChEBI" id="CHEBI:57856"/>
        <dbReference type="ChEBI" id="CHEBI:59789"/>
        <dbReference type="ChEBI" id="CHEBI:61891"/>
        <dbReference type="EC" id="2.1.1.297"/>
    </reaction>
</comment>
<comment type="caution">
    <text evidence="8">The sequence shown here is derived from an EMBL/GenBank/DDBJ whole genome shotgun (WGS) entry which is preliminary data.</text>
</comment>
<dbReference type="Proteomes" id="UP000683139">
    <property type="component" value="Unassembled WGS sequence"/>
</dbReference>
<dbReference type="HAMAP" id="MF_02126">
    <property type="entry name" value="RF_methyltr_PrmC"/>
    <property type="match status" value="1"/>
</dbReference>
<dbReference type="PANTHER" id="PTHR18895:SF74">
    <property type="entry name" value="MTRF1L RELEASE FACTOR GLUTAMINE METHYLTRANSFERASE"/>
    <property type="match status" value="1"/>
</dbReference>
<gene>
    <name evidence="5 8" type="primary">prmC</name>
    <name evidence="8" type="ORF">J40TS1_46730</name>
</gene>
<dbReference type="NCBIfam" id="TIGR03534">
    <property type="entry name" value="RF_mod_PrmC"/>
    <property type="match status" value="1"/>
</dbReference>
<dbReference type="InterPro" id="IPR040758">
    <property type="entry name" value="PrmC_N"/>
</dbReference>
<evidence type="ECO:0000313" key="8">
    <source>
        <dbReference type="EMBL" id="GIP19031.1"/>
    </source>
</evidence>
<feature type="binding site" evidence="5">
    <location>
        <begin position="212"/>
        <end position="215"/>
    </location>
    <ligand>
        <name>substrate</name>
    </ligand>
</feature>
<comment type="similarity">
    <text evidence="5">Belongs to the protein N5-glutamine methyltransferase family. PrmC subfamily.</text>
</comment>
<dbReference type="PANTHER" id="PTHR18895">
    <property type="entry name" value="HEMK METHYLTRANSFERASE"/>
    <property type="match status" value="1"/>
</dbReference>
<keyword evidence="1 5" id="KW-0489">Methyltransferase</keyword>
<dbReference type="GO" id="GO:0003676">
    <property type="term" value="F:nucleic acid binding"/>
    <property type="evidence" value="ECO:0007669"/>
    <property type="project" value="InterPro"/>
</dbReference>